<sequence>MKCRALLLLLPTTYAFQLPFHIPKLFSSSIPAGSAEQPSVPSTPRIAIIGAGAGGSSAAFWISKAKERFGLDVEIDVYESNDYIGGRSTVVYPYDNASLPELELGASIFVKANKNLWRASDEFNLTRRDFHELDYETGIWDGEKMLLSFTGGWWDTAKLLWRYGFLSPKRTESFVQNMIKQILVLYSLKTPKWDSISALSDYLGWSEMVNSTTLDHLSRQGISEKYITEVVEAATRVNYGQDVDFIHALEGACSMAATGAAGIAGGNFQVFEKFLNSSKANLYLKTPVKSILPSTSSSQLWSVKSSQGTAEYKAVIVAAPIHTTGITFPLTVSDQVPEVPYVHLHVTLLSTTSPTLNPTYFGLPVSSQVPRMLLTTNQGAREGRTKPEFNSISYHGLIRENEWGVKIFSDHEISDEWLNTMFNGQVGWVVRKEWDAYPKLPPTPKFPPVKLDHGLYYVNAFEPFISTMETETVSSRNVVDLMLNDEFGASICGRSIAATEHEEQSAEKVLSVSQDAAEDYAYGWDC</sequence>
<dbReference type="Pfam" id="PF13450">
    <property type="entry name" value="NAD_binding_8"/>
    <property type="match status" value="1"/>
</dbReference>
<keyword evidence="5" id="KW-0274">FAD</keyword>
<dbReference type="GO" id="GO:0030328">
    <property type="term" value="P:prenylcysteine catabolic process"/>
    <property type="evidence" value="ECO:0007669"/>
    <property type="project" value="InterPro"/>
</dbReference>
<evidence type="ECO:0000256" key="7">
    <source>
        <dbReference type="ARBA" id="ARBA00023180"/>
    </source>
</evidence>
<accession>A0A409VE44</accession>
<evidence type="ECO:0000256" key="6">
    <source>
        <dbReference type="ARBA" id="ARBA00023002"/>
    </source>
</evidence>
<evidence type="ECO:0000256" key="3">
    <source>
        <dbReference type="ARBA" id="ARBA00022630"/>
    </source>
</evidence>
<protein>
    <recommendedName>
        <fullName evidence="9">Prenylcysteine lyase domain-containing protein</fullName>
    </recommendedName>
</protein>
<dbReference type="PANTHER" id="PTHR15944">
    <property type="entry name" value="FARNESYLCYSTEINE LYASE"/>
    <property type="match status" value="1"/>
</dbReference>
<dbReference type="SUPFAM" id="SSF51905">
    <property type="entry name" value="FAD/NAD(P)-binding domain"/>
    <property type="match status" value="1"/>
</dbReference>
<dbReference type="GO" id="GO:0030327">
    <property type="term" value="P:prenylated protein catabolic process"/>
    <property type="evidence" value="ECO:0007669"/>
    <property type="project" value="TreeGrafter"/>
</dbReference>
<dbReference type="EMBL" id="NHYE01005663">
    <property type="protein sequence ID" value="PPQ64725.1"/>
    <property type="molecule type" value="Genomic_DNA"/>
</dbReference>
<dbReference type="AlphaFoldDB" id="A0A409VE44"/>
<dbReference type="STRING" id="231916.A0A409VE44"/>
<dbReference type="Proteomes" id="UP000284706">
    <property type="component" value="Unassembled WGS sequence"/>
</dbReference>
<dbReference type="Pfam" id="PF07156">
    <property type="entry name" value="Prenylcys_lyase"/>
    <property type="match status" value="1"/>
</dbReference>
<dbReference type="PANTHER" id="PTHR15944:SF0">
    <property type="entry name" value="PRENYLCYSTEINE LYASE DOMAIN-CONTAINING PROTEIN"/>
    <property type="match status" value="1"/>
</dbReference>
<feature type="chain" id="PRO_5019154718" description="Prenylcysteine lyase domain-containing protein" evidence="8">
    <location>
        <begin position="16"/>
        <end position="526"/>
    </location>
</feature>
<keyword evidence="11" id="KW-1185">Reference proteome</keyword>
<evidence type="ECO:0000256" key="2">
    <source>
        <dbReference type="ARBA" id="ARBA00009967"/>
    </source>
</evidence>
<dbReference type="Gene3D" id="3.50.50.60">
    <property type="entry name" value="FAD/NAD(P)-binding domain"/>
    <property type="match status" value="1"/>
</dbReference>
<name>A0A409VE44_9AGAR</name>
<keyword evidence="3" id="KW-0285">Flavoprotein</keyword>
<keyword evidence="6" id="KW-0560">Oxidoreductase</keyword>
<dbReference type="PIRSF" id="PIRSF036292">
    <property type="entry name" value="Prenylcysteine_oxidase"/>
    <property type="match status" value="1"/>
</dbReference>
<dbReference type="InterPro" id="IPR010795">
    <property type="entry name" value="Prenylcys_lyase"/>
</dbReference>
<organism evidence="10 11">
    <name type="scientific">Gymnopilus dilepis</name>
    <dbReference type="NCBI Taxonomy" id="231916"/>
    <lineage>
        <taxon>Eukaryota</taxon>
        <taxon>Fungi</taxon>
        <taxon>Dikarya</taxon>
        <taxon>Basidiomycota</taxon>
        <taxon>Agaricomycotina</taxon>
        <taxon>Agaricomycetes</taxon>
        <taxon>Agaricomycetidae</taxon>
        <taxon>Agaricales</taxon>
        <taxon>Agaricineae</taxon>
        <taxon>Hymenogastraceae</taxon>
        <taxon>Gymnopilus</taxon>
    </lineage>
</organism>
<dbReference type="GO" id="GO:0001735">
    <property type="term" value="F:prenylcysteine oxidase activity"/>
    <property type="evidence" value="ECO:0007669"/>
    <property type="project" value="InterPro"/>
</dbReference>
<gene>
    <name evidence="10" type="ORF">CVT26_002669</name>
</gene>
<proteinExistence type="inferred from homology"/>
<feature type="domain" description="Prenylcysteine lyase" evidence="9">
    <location>
        <begin position="153"/>
        <end position="484"/>
    </location>
</feature>
<reference evidence="10 11" key="1">
    <citation type="journal article" date="2018" name="Evol. Lett.">
        <title>Horizontal gene cluster transfer increased hallucinogenic mushroom diversity.</title>
        <authorList>
            <person name="Reynolds H.T."/>
            <person name="Vijayakumar V."/>
            <person name="Gluck-Thaler E."/>
            <person name="Korotkin H.B."/>
            <person name="Matheny P.B."/>
            <person name="Slot J.C."/>
        </authorList>
    </citation>
    <scope>NUCLEOTIDE SEQUENCE [LARGE SCALE GENOMIC DNA]</scope>
    <source>
        <strain evidence="10 11">SRW20</strain>
    </source>
</reference>
<dbReference type="InterPro" id="IPR036188">
    <property type="entry name" value="FAD/NAD-bd_sf"/>
</dbReference>
<keyword evidence="7" id="KW-0325">Glycoprotein</keyword>
<dbReference type="InParanoid" id="A0A409VE44"/>
<feature type="signal peptide" evidence="8">
    <location>
        <begin position="1"/>
        <end position="15"/>
    </location>
</feature>
<evidence type="ECO:0000256" key="4">
    <source>
        <dbReference type="ARBA" id="ARBA00022729"/>
    </source>
</evidence>
<comment type="similarity">
    <text evidence="2">Belongs to the prenylcysteine oxidase family.</text>
</comment>
<evidence type="ECO:0000256" key="8">
    <source>
        <dbReference type="SAM" id="SignalP"/>
    </source>
</evidence>
<comment type="cofactor">
    <cofactor evidence="1">
        <name>FAD</name>
        <dbReference type="ChEBI" id="CHEBI:57692"/>
    </cofactor>
</comment>
<comment type="caution">
    <text evidence="10">The sequence shown here is derived from an EMBL/GenBank/DDBJ whole genome shotgun (WGS) entry which is preliminary data.</text>
</comment>
<dbReference type="OrthoDB" id="437369at2759"/>
<evidence type="ECO:0000256" key="1">
    <source>
        <dbReference type="ARBA" id="ARBA00001974"/>
    </source>
</evidence>
<evidence type="ECO:0000259" key="9">
    <source>
        <dbReference type="Pfam" id="PF07156"/>
    </source>
</evidence>
<evidence type="ECO:0000256" key="5">
    <source>
        <dbReference type="ARBA" id="ARBA00022827"/>
    </source>
</evidence>
<dbReference type="InterPro" id="IPR017046">
    <property type="entry name" value="Prenylcysteine_Oxase1"/>
</dbReference>
<keyword evidence="4 8" id="KW-0732">Signal</keyword>
<evidence type="ECO:0000313" key="11">
    <source>
        <dbReference type="Proteomes" id="UP000284706"/>
    </source>
</evidence>
<evidence type="ECO:0000313" key="10">
    <source>
        <dbReference type="EMBL" id="PPQ64725.1"/>
    </source>
</evidence>